<proteinExistence type="predicted"/>
<evidence type="ECO:0008006" key="3">
    <source>
        <dbReference type="Google" id="ProtNLM"/>
    </source>
</evidence>
<name>A0A3A4KVQ4_9NOCA</name>
<accession>A0A3A4KVQ4</accession>
<dbReference type="Gene3D" id="3.40.50.300">
    <property type="entry name" value="P-loop containing nucleotide triphosphate hydrolases"/>
    <property type="match status" value="1"/>
</dbReference>
<dbReference type="EMBL" id="QZFU01000010">
    <property type="protein sequence ID" value="RJO79320.1"/>
    <property type="molecule type" value="Genomic_DNA"/>
</dbReference>
<organism evidence="1 2">
    <name type="scientific">Nocardia panacis</name>
    <dbReference type="NCBI Taxonomy" id="2340916"/>
    <lineage>
        <taxon>Bacteria</taxon>
        <taxon>Bacillati</taxon>
        <taxon>Actinomycetota</taxon>
        <taxon>Actinomycetes</taxon>
        <taxon>Mycobacteriales</taxon>
        <taxon>Nocardiaceae</taxon>
        <taxon>Nocardia</taxon>
    </lineage>
</organism>
<evidence type="ECO:0000313" key="2">
    <source>
        <dbReference type="Proteomes" id="UP000266677"/>
    </source>
</evidence>
<sequence>MVALGERILFTAHEVKTARAQFLRLVSFFEDKRYPELSRMVKQIRRTNGQEGIELRNGGRVDFIARSKSSGRGFSTDLILADESQHFSALALASLLPTVSASRNRQVIYVGTVPGPSAEGEVFTKLRASALEGSNPRVCWLEWAAPEGSDLDSVEVWKAANPAAGIRLEVETIADERAAMDDETFMRERLGMWIAKSTGAVIDPESWRLLADGTSQVLDPIAVAVDISPDRSQASIAIAGARRDGLYHVEIVDNRRGTDWLAPRLAALVAQWGPCVVIADGPAATVIPELDHLGVPVVRTTLSEFGLACGLFYDYVYSARLRHVNQPILSESVDVARKRPVGDLWAWGRKDSTADITPTVAVTLALYGFLDARPARRRLGRGGGKVLVL</sequence>
<comment type="caution">
    <text evidence="1">The sequence shown here is derived from an EMBL/GenBank/DDBJ whole genome shotgun (WGS) entry which is preliminary data.</text>
</comment>
<protein>
    <recommendedName>
        <fullName evidence="3">Terminase</fullName>
    </recommendedName>
</protein>
<gene>
    <name evidence="1" type="ORF">D5S18_03035</name>
</gene>
<reference evidence="1 2" key="1">
    <citation type="submission" date="2018-09" db="EMBL/GenBank/DDBJ databases">
        <title>YIM PH21274 draft genome.</title>
        <authorList>
            <person name="Miao C."/>
        </authorList>
    </citation>
    <scope>NUCLEOTIDE SEQUENCE [LARGE SCALE GENOMIC DNA]</scope>
    <source>
        <strain evidence="1 2">YIM PH 21724</strain>
    </source>
</reference>
<dbReference type="InterPro" id="IPR027417">
    <property type="entry name" value="P-loop_NTPase"/>
</dbReference>
<dbReference type="AlphaFoldDB" id="A0A3A4KVQ4"/>
<dbReference type="Proteomes" id="UP000266677">
    <property type="component" value="Unassembled WGS sequence"/>
</dbReference>
<evidence type="ECO:0000313" key="1">
    <source>
        <dbReference type="EMBL" id="RJO79320.1"/>
    </source>
</evidence>
<keyword evidence="2" id="KW-1185">Reference proteome</keyword>